<dbReference type="GO" id="GO:0030163">
    <property type="term" value="P:protein catabolic process"/>
    <property type="evidence" value="ECO:0007669"/>
    <property type="project" value="InterPro"/>
</dbReference>
<dbReference type="Pfam" id="PF00004">
    <property type="entry name" value="AAA"/>
    <property type="match status" value="1"/>
</dbReference>
<dbReference type="GO" id="GO:0004252">
    <property type="term" value="F:serine-type endopeptidase activity"/>
    <property type="evidence" value="ECO:0007669"/>
    <property type="project" value="InterPro"/>
</dbReference>
<sequence length="1041" mass="119142">MDKKTYGIIKFQRLYKYLKLELDNSTELLNQYKNIFVSMCRNLQYLNHHNILINKKFNYFNILDNLTKINTFINSYPNRYTIGNLKEKSIDDIYLDIHSLSNVIIKTFDTITPNDLNKILEVLLSPEWFYHFNTSDLDILHLLTKIFVPIRLWDSDYHNNLSKEQENTSTDTIQLKPNIESISERDALSKKVLDDLMDQKSNITSIIIGDISLPGFLKTLSNLSSNDENKDDTSNEYNYVEILSKFDNTTDNIILSSNNKSCGLMEETYGLTIYIKINSKIIVIEGFIIDDIFNIQLNSKFLKSKLIEVKKYINYEISSVPKGYKKNFIDTINIRDLFVHSKKTIGNNLIKLYDNYTSINGKPLMKLINDFLLANKFRKYNIIYFLLLGHETDNKLAYLLYDILKIKDKQNQHKEIVNSLHYIHRNRLIKIKNILNEDSNRLSKLSDTDISYEKQISFMKVDDKIKSKALEKLKAMKNNFQGDNKAQSWLDGILKIPFGIYKKNNIMTKKDSFIEKIKSIDNVELTSCYQIEKYINTNFNNCDQIRTEWNQYNIDKSKYLNLVKKTLNDSVYGHQDAKKQILGLFGQWINGKTKGAILGLWGPPGTGKTSLAKKGIAKCLLDNDNTPRPFAFLPIGGSTNGSTLVGHNYTYVGSTWGRIADILIDNKCMNPIIFIDEVDKVSQTEHGKEIISILTHLTDSTQNDHFEDKYFSGVPFDLSKAFIIFSFNNINIIDPILKDRITIVETKPFTLEEKIVIINDYILPELIDNIGFSKNEIILSDNIIEHIINTYTNEAGVRKIKEKLVDIIRDINLKCIYENIKLPFQVTEEYVSKLFEDKPKVRIKHIPSKPTVGLVNGLYATASGLGGITVIQVIKYPSDKMLELTITGQQGEVMKESCEYAIRIAYNLLTDEEQKNIQQKIKDKNCFGIHIHTPDAATKKDGPSAGAAMTLAIYSVLTNRKVNNLVALTGEIDLCKNVTAIGGVYAKLYGAKKAGVKKALIPAENLEDLQILRNKNISPEDEHFTVETISCVEDVIQKCLV</sequence>
<dbReference type="PROSITE" id="PS01046">
    <property type="entry name" value="LON_SER"/>
    <property type="match status" value="1"/>
</dbReference>
<dbReference type="GO" id="GO:0005524">
    <property type="term" value="F:ATP binding"/>
    <property type="evidence" value="ECO:0007669"/>
    <property type="project" value="UniProtKB-KW"/>
</dbReference>
<dbReference type="InterPro" id="IPR008268">
    <property type="entry name" value="Peptidase_S16_AS"/>
</dbReference>
<dbReference type="InterPro" id="IPR003593">
    <property type="entry name" value="AAA+_ATPase"/>
</dbReference>
<organism evidence="7">
    <name type="scientific">Megaviridae environmental sample</name>
    <dbReference type="NCBI Taxonomy" id="1737588"/>
    <lineage>
        <taxon>Viruses</taxon>
        <taxon>Varidnaviria</taxon>
        <taxon>Bamfordvirae</taxon>
        <taxon>Nucleocytoviricota</taxon>
        <taxon>Megaviricetes</taxon>
        <taxon>Imitervirales</taxon>
        <taxon>Mimiviridae</taxon>
        <taxon>environmental samples</taxon>
    </lineage>
</organism>
<dbReference type="InterPro" id="IPR014721">
    <property type="entry name" value="Ribsml_uS5_D2-typ_fold_subgr"/>
</dbReference>
<name>A0A5J6VJF3_9VIRU</name>
<dbReference type="InterPro" id="IPR008269">
    <property type="entry name" value="Lon_proteolytic"/>
</dbReference>
<dbReference type="PRINTS" id="PR00830">
    <property type="entry name" value="ENDOLAPTASE"/>
</dbReference>
<dbReference type="InterPro" id="IPR054594">
    <property type="entry name" value="Lon_lid"/>
</dbReference>
<keyword evidence="5" id="KW-0067">ATP-binding</keyword>
<dbReference type="Gene3D" id="3.40.50.300">
    <property type="entry name" value="P-loop containing nucleotide triphosphate hydrolases"/>
    <property type="match status" value="1"/>
</dbReference>
<evidence type="ECO:0000256" key="5">
    <source>
        <dbReference type="ARBA" id="ARBA00022840"/>
    </source>
</evidence>
<dbReference type="GO" id="GO:0006508">
    <property type="term" value="P:proteolysis"/>
    <property type="evidence" value="ECO:0007669"/>
    <property type="project" value="UniProtKB-KW"/>
</dbReference>
<dbReference type="PROSITE" id="PS51786">
    <property type="entry name" value="LON_PROTEOLYTIC"/>
    <property type="match status" value="1"/>
</dbReference>
<evidence type="ECO:0000256" key="2">
    <source>
        <dbReference type="ARBA" id="ARBA00022741"/>
    </source>
</evidence>
<dbReference type="InterPro" id="IPR027065">
    <property type="entry name" value="Lon_Prtase"/>
</dbReference>
<dbReference type="SUPFAM" id="SSF52540">
    <property type="entry name" value="P-loop containing nucleoside triphosphate hydrolases"/>
    <property type="match status" value="1"/>
</dbReference>
<dbReference type="Gene3D" id="1.10.8.60">
    <property type="match status" value="1"/>
</dbReference>
<evidence type="ECO:0000256" key="1">
    <source>
        <dbReference type="ARBA" id="ARBA00022670"/>
    </source>
</evidence>
<dbReference type="GO" id="GO:0004176">
    <property type="term" value="F:ATP-dependent peptidase activity"/>
    <property type="evidence" value="ECO:0007669"/>
    <property type="project" value="InterPro"/>
</dbReference>
<dbReference type="InterPro" id="IPR020568">
    <property type="entry name" value="Ribosomal_Su5_D2-typ_SF"/>
</dbReference>
<dbReference type="InterPro" id="IPR027417">
    <property type="entry name" value="P-loop_NTPase"/>
</dbReference>
<accession>A0A5J6VJF3</accession>
<keyword evidence="3" id="KW-0378">Hydrolase</keyword>
<dbReference type="Pfam" id="PF05362">
    <property type="entry name" value="Lon_C"/>
    <property type="match status" value="1"/>
</dbReference>
<dbReference type="Pfam" id="PF22667">
    <property type="entry name" value="Lon_lid"/>
    <property type="match status" value="1"/>
</dbReference>
<dbReference type="GO" id="GO:0016887">
    <property type="term" value="F:ATP hydrolysis activity"/>
    <property type="evidence" value="ECO:0007669"/>
    <property type="project" value="InterPro"/>
</dbReference>
<keyword evidence="2" id="KW-0547">Nucleotide-binding</keyword>
<evidence type="ECO:0000256" key="3">
    <source>
        <dbReference type="ARBA" id="ARBA00022801"/>
    </source>
</evidence>
<keyword evidence="1 7" id="KW-0645">Protease</keyword>
<protein>
    <submittedName>
        <fullName evidence="7">Lon protease (S16) C-terminal proteolytic domain protein</fullName>
    </submittedName>
</protein>
<feature type="domain" description="Lon proteolytic" evidence="6">
    <location>
        <begin position="849"/>
        <end position="1041"/>
    </location>
</feature>
<dbReference type="Gene3D" id="3.30.230.10">
    <property type="match status" value="1"/>
</dbReference>
<reference evidence="7" key="1">
    <citation type="journal article" date="2019" name="Philos. Trans. R. Soc. Lond., B, Biol. Sci.">
        <title>Targeted metagenomic recovery of four divergent viruses reveals shared and distinctive characteristics of giant viruses of marine eukaryotes.</title>
        <authorList>
            <person name="Needham D.M."/>
            <person name="Poirier C."/>
            <person name="Hehenberger E."/>
            <person name="Jimenez V."/>
            <person name="Swalwell J.E."/>
            <person name="Santoro A.E."/>
            <person name="Worden A.Z."/>
        </authorList>
    </citation>
    <scope>NUCLEOTIDE SEQUENCE</scope>
    <source>
        <strain evidence="7">MPacV-611</strain>
    </source>
</reference>
<proteinExistence type="predicted"/>
<dbReference type="SMART" id="SM00382">
    <property type="entry name" value="AAA"/>
    <property type="match status" value="1"/>
</dbReference>
<dbReference type="PANTHER" id="PTHR10046">
    <property type="entry name" value="ATP DEPENDENT LON PROTEASE FAMILY MEMBER"/>
    <property type="match status" value="1"/>
</dbReference>
<dbReference type="SUPFAM" id="SSF54211">
    <property type="entry name" value="Ribosomal protein S5 domain 2-like"/>
    <property type="match status" value="1"/>
</dbReference>
<evidence type="ECO:0000313" key="7">
    <source>
        <dbReference type="EMBL" id="QFG74285.1"/>
    </source>
</evidence>
<evidence type="ECO:0000259" key="6">
    <source>
        <dbReference type="PROSITE" id="PS51786"/>
    </source>
</evidence>
<keyword evidence="4" id="KW-0720">Serine protease</keyword>
<dbReference type="InterPro" id="IPR003959">
    <property type="entry name" value="ATPase_AAA_core"/>
</dbReference>
<evidence type="ECO:0000256" key="4">
    <source>
        <dbReference type="ARBA" id="ARBA00022825"/>
    </source>
</evidence>
<dbReference type="EMBL" id="MN448285">
    <property type="protein sequence ID" value="QFG74285.1"/>
    <property type="molecule type" value="Genomic_DNA"/>
</dbReference>